<name>A0A382S1W0_9ZZZZ</name>
<evidence type="ECO:0000313" key="1">
    <source>
        <dbReference type="EMBL" id="SVD03128.1"/>
    </source>
</evidence>
<dbReference type="SUPFAM" id="SSF51338">
    <property type="entry name" value="Composite domain of metallo-dependent hydrolases"/>
    <property type="match status" value="1"/>
</dbReference>
<dbReference type="InterPro" id="IPR011059">
    <property type="entry name" value="Metal-dep_hydrolase_composite"/>
</dbReference>
<evidence type="ECO:0008006" key="2">
    <source>
        <dbReference type="Google" id="ProtNLM"/>
    </source>
</evidence>
<dbReference type="PROSITE" id="PS51257">
    <property type="entry name" value="PROKAR_LIPOPROTEIN"/>
    <property type="match status" value="1"/>
</dbReference>
<dbReference type="EMBL" id="UINC01125358">
    <property type="protein sequence ID" value="SVD03128.1"/>
    <property type="molecule type" value="Genomic_DNA"/>
</dbReference>
<gene>
    <name evidence="1" type="ORF">METZ01_LOCUS355982</name>
</gene>
<dbReference type="AlphaFoldDB" id="A0A382S1W0"/>
<feature type="non-terminal residue" evidence="1">
    <location>
        <position position="107"/>
    </location>
</feature>
<proteinExistence type="predicted"/>
<dbReference type="Gene3D" id="2.30.40.10">
    <property type="entry name" value="Urease, subunit C, domain 1"/>
    <property type="match status" value="1"/>
</dbReference>
<organism evidence="1">
    <name type="scientific">marine metagenome</name>
    <dbReference type="NCBI Taxonomy" id="408172"/>
    <lineage>
        <taxon>unclassified sequences</taxon>
        <taxon>metagenomes</taxon>
        <taxon>ecological metagenomes</taxon>
    </lineage>
</organism>
<protein>
    <recommendedName>
        <fullName evidence="2">Amidohydrolase-related domain-containing protein</fullName>
    </recommendedName>
</protein>
<dbReference type="GO" id="GO:0016810">
    <property type="term" value="F:hydrolase activity, acting on carbon-nitrogen (but not peptide) bonds"/>
    <property type="evidence" value="ECO:0007669"/>
    <property type="project" value="InterPro"/>
</dbReference>
<dbReference type="Gene3D" id="3.20.20.140">
    <property type="entry name" value="Metal-dependent hydrolases"/>
    <property type="match status" value="1"/>
</dbReference>
<accession>A0A382S1W0</accession>
<sequence length="107" mass="11040">MRRDQSESHTTVAISSVLSLTAILIAGCGGGDSDVTVFEGARLIVGDGTAAIEDAVFVVENDVFTQAGPRADVQIPGGAARVDLSGKTVMPAIVNAHVHLASPREER</sequence>
<reference evidence="1" key="1">
    <citation type="submission" date="2018-05" db="EMBL/GenBank/DDBJ databases">
        <authorList>
            <person name="Lanie J.A."/>
            <person name="Ng W.-L."/>
            <person name="Kazmierczak K.M."/>
            <person name="Andrzejewski T.M."/>
            <person name="Davidsen T.M."/>
            <person name="Wayne K.J."/>
            <person name="Tettelin H."/>
            <person name="Glass J.I."/>
            <person name="Rusch D."/>
            <person name="Podicherti R."/>
            <person name="Tsui H.-C.T."/>
            <person name="Winkler M.E."/>
        </authorList>
    </citation>
    <scope>NUCLEOTIDE SEQUENCE</scope>
</reference>